<dbReference type="EMBL" id="UINC01097460">
    <property type="protein sequence ID" value="SVC55177.1"/>
    <property type="molecule type" value="Genomic_DNA"/>
</dbReference>
<sequence length="150" mass="16622">MGFFKGLKNLTKTAMGDSSAMIEQGEWMLKNNQIDAAMNCFSGACLKGEPEGCKMWGIMLIDHGTGPIDTLAGLLKLKKAVALGSKQAEIKYKEYENHSSVTHLFNNKNQIDTHRLAVMSNPYKSLDPLEQDLLDKLVIEIKEKGTLYGN</sequence>
<gene>
    <name evidence="1" type="ORF">METZ01_LOCUS308031</name>
</gene>
<evidence type="ECO:0000313" key="1">
    <source>
        <dbReference type="EMBL" id="SVC55177.1"/>
    </source>
</evidence>
<proteinExistence type="predicted"/>
<accession>A0A382N4R5</accession>
<dbReference type="AlphaFoldDB" id="A0A382N4R5"/>
<protein>
    <recommendedName>
        <fullName evidence="2">Sel1 repeat family protein</fullName>
    </recommendedName>
</protein>
<organism evidence="1">
    <name type="scientific">marine metagenome</name>
    <dbReference type="NCBI Taxonomy" id="408172"/>
    <lineage>
        <taxon>unclassified sequences</taxon>
        <taxon>metagenomes</taxon>
        <taxon>ecological metagenomes</taxon>
    </lineage>
</organism>
<evidence type="ECO:0008006" key="2">
    <source>
        <dbReference type="Google" id="ProtNLM"/>
    </source>
</evidence>
<reference evidence="1" key="1">
    <citation type="submission" date="2018-05" db="EMBL/GenBank/DDBJ databases">
        <authorList>
            <person name="Lanie J.A."/>
            <person name="Ng W.-L."/>
            <person name="Kazmierczak K.M."/>
            <person name="Andrzejewski T.M."/>
            <person name="Davidsen T.M."/>
            <person name="Wayne K.J."/>
            <person name="Tettelin H."/>
            <person name="Glass J.I."/>
            <person name="Rusch D."/>
            <person name="Podicherti R."/>
            <person name="Tsui H.-C.T."/>
            <person name="Winkler M.E."/>
        </authorList>
    </citation>
    <scope>NUCLEOTIDE SEQUENCE</scope>
</reference>
<name>A0A382N4R5_9ZZZZ</name>